<sequence length="245" mass="26401">MIPQLLLFVLPLAAFANPLPAADVAAAADAAVAAFPPWHHGGQGSSSTSTCGKRNGPRYCRGTAYDPSQLNKYLCGDSRLGPSRLPNYEPLDSILEFYDRFGGLCPGAFLDAWFNKTGDGWWWYPEESGFVIADNGDPIKGEVTLERGTLVDRFGGEVTGTFVSPAGAGYQQRALPPTNLNTPADNGPPNNYHVYSVVIPFVVKSGPIRPWFGQPGNGVQFELPDTVANLVTGGFLKREDIRIVL</sequence>
<dbReference type="InterPro" id="IPR025331">
    <property type="entry name" value="TNT"/>
</dbReference>
<proteinExistence type="predicted"/>
<keyword evidence="1" id="KW-0732">Signal</keyword>
<reference evidence="3" key="2">
    <citation type="submission" date="2023-05" db="EMBL/GenBank/DDBJ databases">
        <authorList>
            <consortium name="Lawrence Berkeley National Laboratory"/>
            <person name="Steindorff A."/>
            <person name="Hensen N."/>
            <person name="Bonometti L."/>
            <person name="Westerberg I."/>
            <person name="Brannstrom I.O."/>
            <person name="Guillou S."/>
            <person name="Cros-Aarteil S."/>
            <person name="Calhoun S."/>
            <person name="Haridas S."/>
            <person name="Kuo A."/>
            <person name="Mondo S."/>
            <person name="Pangilinan J."/>
            <person name="Riley R."/>
            <person name="Labutti K."/>
            <person name="Andreopoulos B."/>
            <person name="Lipzen A."/>
            <person name="Chen C."/>
            <person name="Yanf M."/>
            <person name="Daum C."/>
            <person name="Ng V."/>
            <person name="Clum A."/>
            <person name="Ohm R."/>
            <person name="Martin F."/>
            <person name="Silar P."/>
            <person name="Natvig D."/>
            <person name="Lalanne C."/>
            <person name="Gautier V."/>
            <person name="Ament-Velasquez S.L."/>
            <person name="Kruys A."/>
            <person name="Hutchinson M.I."/>
            <person name="Powell A.J."/>
            <person name="Barry K."/>
            <person name="Miller A.N."/>
            <person name="Grigoriev I.V."/>
            <person name="Debuchy R."/>
            <person name="Gladieux P."/>
            <person name="Thoren M.H."/>
            <person name="Johannesson H."/>
        </authorList>
    </citation>
    <scope>NUCLEOTIDE SEQUENCE</scope>
    <source>
        <strain evidence="3">CBS 315.58</strain>
    </source>
</reference>
<dbReference type="EMBL" id="MU863953">
    <property type="protein sequence ID" value="KAK4197988.1"/>
    <property type="molecule type" value="Genomic_DNA"/>
</dbReference>
<dbReference type="Proteomes" id="UP001303160">
    <property type="component" value="Unassembled WGS sequence"/>
</dbReference>
<organism evidence="3 4">
    <name type="scientific">Triangularia verruculosa</name>
    <dbReference type="NCBI Taxonomy" id="2587418"/>
    <lineage>
        <taxon>Eukaryota</taxon>
        <taxon>Fungi</taxon>
        <taxon>Dikarya</taxon>
        <taxon>Ascomycota</taxon>
        <taxon>Pezizomycotina</taxon>
        <taxon>Sordariomycetes</taxon>
        <taxon>Sordariomycetidae</taxon>
        <taxon>Sordariales</taxon>
        <taxon>Podosporaceae</taxon>
        <taxon>Triangularia</taxon>
    </lineage>
</organism>
<protein>
    <recommendedName>
        <fullName evidence="2">TNT domain-containing protein</fullName>
    </recommendedName>
</protein>
<dbReference type="PANTHER" id="PTHR42059">
    <property type="entry name" value="TNT DOMAIN-CONTAINING PROTEIN"/>
    <property type="match status" value="1"/>
</dbReference>
<gene>
    <name evidence="3" type="ORF">QBC40DRAFT_97311</name>
</gene>
<evidence type="ECO:0000259" key="2">
    <source>
        <dbReference type="Pfam" id="PF14021"/>
    </source>
</evidence>
<evidence type="ECO:0000313" key="3">
    <source>
        <dbReference type="EMBL" id="KAK4197988.1"/>
    </source>
</evidence>
<feature type="domain" description="TNT" evidence="2">
    <location>
        <begin position="144"/>
        <end position="238"/>
    </location>
</feature>
<dbReference type="GO" id="GO:0050135">
    <property type="term" value="F:NADP+ nucleosidase activity"/>
    <property type="evidence" value="ECO:0007669"/>
    <property type="project" value="InterPro"/>
</dbReference>
<feature type="signal peptide" evidence="1">
    <location>
        <begin position="1"/>
        <end position="16"/>
    </location>
</feature>
<dbReference type="InterPro" id="IPR053024">
    <property type="entry name" value="Fungal_surface_NADase"/>
</dbReference>
<dbReference type="PANTHER" id="PTHR42059:SF1">
    <property type="entry name" value="TNT DOMAIN-CONTAINING PROTEIN"/>
    <property type="match status" value="1"/>
</dbReference>
<reference evidence="3" key="1">
    <citation type="journal article" date="2023" name="Mol. Phylogenet. Evol.">
        <title>Genome-scale phylogeny and comparative genomics of the fungal order Sordariales.</title>
        <authorList>
            <person name="Hensen N."/>
            <person name="Bonometti L."/>
            <person name="Westerberg I."/>
            <person name="Brannstrom I.O."/>
            <person name="Guillou S."/>
            <person name="Cros-Aarteil S."/>
            <person name="Calhoun S."/>
            <person name="Haridas S."/>
            <person name="Kuo A."/>
            <person name="Mondo S."/>
            <person name="Pangilinan J."/>
            <person name="Riley R."/>
            <person name="LaButti K."/>
            <person name="Andreopoulos B."/>
            <person name="Lipzen A."/>
            <person name="Chen C."/>
            <person name="Yan M."/>
            <person name="Daum C."/>
            <person name="Ng V."/>
            <person name="Clum A."/>
            <person name="Steindorff A."/>
            <person name="Ohm R.A."/>
            <person name="Martin F."/>
            <person name="Silar P."/>
            <person name="Natvig D.O."/>
            <person name="Lalanne C."/>
            <person name="Gautier V."/>
            <person name="Ament-Velasquez S.L."/>
            <person name="Kruys A."/>
            <person name="Hutchinson M.I."/>
            <person name="Powell A.J."/>
            <person name="Barry K."/>
            <person name="Miller A.N."/>
            <person name="Grigoriev I.V."/>
            <person name="Debuchy R."/>
            <person name="Gladieux P."/>
            <person name="Hiltunen Thoren M."/>
            <person name="Johannesson H."/>
        </authorList>
    </citation>
    <scope>NUCLEOTIDE SEQUENCE</scope>
    <source>
        <strain evidence="3">CBS 315.58</strain>
    </source>
</reference>
<evidence type="ECO:0000313" key="4">
    <source>
        <dbReference type="Proteomes" id="UP001303160"/>
    </source>
</evidence>
<evidence type="ECO:0000256" key="1">
    <source>
        <dbReference type="SAM" id="SignalP"/>
    </source>
</evidence>
<dbReference type="AlphaFoldDB" id="A0AAN6XC28"/>
<comment type="caution">
    <text evidence="3">The sequence shown here is derived from an EMBL/GenBank/DDBJ whole genome shotgun (WGS) entry which is preliminary data.</text>
</comment>
<name>A0AAN6XC28_9PEZI</name>
<dbReference type="Pfam" id="PF14021">
    <property type="entry name" value="TNT"/>
    <property type="match status" value="1"/>
</dbReference>
<feature type="chain" id="PRO_5042941937" description="TNT domain-containing protein" evidence="1">
    <location>
        <begin position="17"/>
        <end position="245"/>
    </location>
</feature>
<accession>A0AAN6XC28</accession>
<keyword evidence="4" id="KW-1185">Reference proteome</keyword>